<feature type="compositionally biased region" description="Polar residues" evidence="4">
    <location>
        <begin position="87"/>
        <end position="97"/>
    </location>
</feature>
<dbReference type="GO" id="GO:0042981">
    <property type="term" value="P:regulation of apoptotic process"/>
    <property type="evidence" value="ECO:0007669"/>
    <property type="project" value="TreeGrafter"/>
</dbReference>
<dbReference type="Pfam" id="PF25328">
    <property type="entry name" value="PH_MADD"/>
    <property type="match status" value="1"/>
</dbReference>
<feature type="compositionally biased region" description="Low complexity" evidence="4">
    <location>
        <begin position="104"/>
        <end position="116"/>
    </location>
</feature>
<feature type="compositionally biased region" description="Low complexity" evidence="4">
    <location>
        <begin position="324"/>
        <end position="337"/>
    </location>
</feature>
<sequence>MMPDITVYQRVDSDDLRPSEFGDRDKWFSETLAKIPFELWTDRFDKGLLRAVVELLFPSASSQHPSSANHDFSPEWVSGKQLTFKASPSATQSSTSGVCEIETSSDSDTPTDVSASNGDSHVNSDAEHSSDIESGEKRGHSDVRRKGEMKEDNARLNSLALRSPDRVECMQFGKELPSNLVPYYTPPSSFVIPEVETHTDLPSASPSSQVSWLFSYYAMPNDTFTRVSSLVWRAVGLIEWLFISHFSSFESSFCLVQKFDFAHFRQMAKEINLRLASMTNSPISLGSRSRAFDSPNHPLTPNSSHSTRRISDVVIPNDSRRHSTQSTQSQSQSKSTKPTLSAIIDSWFMDSGRPEDESDPQARKRRMELEFSENQRFINDSVALIRKGNQPGVFSRRRLQKLLEEEIYRNLTLALTNGNVGHPVPNDRCHISDVFLDSWDQYKAYVWLFNQLSTGIRQSCRPLTNTFIDSRGDVVSAVGLASAFRGLFTSQAERERLARGGICSAFSLLEMAHTHRHLLPKRRLNNSMVPTPTTPKKSGTATPAFAASVPTSPNHAIIVNISPKIELRENDNSETSGKTFLPHAESKPDSQYPSQRFDPNHQFSLQYLRDMPDFVELSQKLRTRLAEAFKNSMANQTPQVSNTFNEAHDQHQPQHLGAYLTREAALRLSQRLLARNNQISFQMTQQKPARSRTRRSRHFLHSSHTVDDDSETLGGGNWGLEHYRESGNCREPIGSSRRSSVARRRPNTDSIATFNVINTQNSTASQLLSVAERKPPAEEGNGNLTASSEISMDMVEDVVLLPPFKSVVSLGYRYRHGRLFQMASHVSPTVETAPPCISVPTLRISLAEQRSTSTARRPSTSFTPESQSEVSDVSSETTNLEEVGIQDLKPDQLRSKIGQTYLFEEAMVNSMESKLWTSMQFWEDLFLDTVAQERDLMGMDFDPTGQLQHYSQLGTISKKSLELAEDSLLTGVMHNLIAFMVMAQVPSDLIRRKIRRLIAKSHTGLHYTQKITHLLDCLEWLRGNDIDLLPIGSRQNAPETFSVCLECEEYTKMRMMEIYADFFLIRSMEGDVLFRWWYDEIINVTTSSQQSIIVFKVLINKQRRPFLVAAVDSYTLFTSIARAINQARAKIPQGKILDKLGGNVNVVNKETGEPGNIFLDPNGFKITFGSKSHHIPLDQVKMCRIQDEDTFSFEVAGQDPDASIWTFKTDLGAVLLNQWERLISVAQAKNLLNAFSGVTTPTSPRSRTSSTNNMNTVFER</sequence>
<feature type="region of interest" description="Disordered" evidence="4">
    <location>
        <begin position="525"/>
        <end position="547"/>
    </location>
</feature>
<keyword evidence="3" id="KW-0472">Membrane</keyword>
<dbReference type="PANTHER" id="PTHR13008">
    <property type="entry name" value="MAP-KINASE ACTIVATING DEATH DOMAIN PROTEIN MADD /DENN/AEX-3 C.ELEGANS"/>
    <property type="match status" value="1"/>
</dbReference>
<evidence type="ECO:0000256" key="2">
    <source>
        <dbReference type="ARBA" id="ARBA00022658"/>
    </source>
</evidence>
<dbReference type="GO" id="GO:0016020">
    <property type="term" value="C:membrane"/>
    <property type="evidence" value="ECO:0007669"/>
    <property type="project" value="UniProtKB-SubCell"/>
</dbReference>
<comment type="subcellular location">
    <subcellularLocation>
        <location evidence="1">Membrane</location>
    </subcellularLocation>
</comment>
<dbReference type="OrthoDB" id="6282239at2759"/>
<feature type="compositionally biased region" description="Polar residues" evidence="4">
    <location>
        <begin position="525"/>
        <end position="541"/>
    </location>
</feature>
<evidence type="ECO:0000256" key="4">
    <source>
        <dbReference type="SAM" id="MobiDB-lite"/>
    </source>
</evidence>
<dbReference type="Pfam" id="PF23629">
    <property type="entry name" value="Death_MADD"/>
    <property type="match status" value="1"/>
</dbReference>
<proteinExistence type="predicted"/>
<feature type="region of interest" description="Disordered" evidence="4">
    <location>
        <begin position="1239"/>
        <end position="1260"/>
    </location>
</feature>
<feature type="compositionally biased region" description="Basic residues" evidence="4">
    <location>
        <begin position="689"/>
        <end position="701"/>
    </location>
</feature>
<evidence type="ECO:0000313" key="8">
    <source>
        <dbReference type="Proteomes" id="UP000278807"/>
    </source>
</evidence>
<dbReference type="Proteomes" id="UP000278807">
    <property type="component" value="Unassembled WGS sequence"/>
</dbReference>
<dbReference type="InterPro" id="IPR056574">
    <property type="entry name" value="Death_MADD"/>
</dbReference>
<feature type="compositionally biased region" description="Basic and acidic residues" evidence="4">
    <location>
        <begin position="122"/>
        <end position="154"/>
    </location>
</feature>
<evidence type="ECO:0000313" key="7">
    <source>
        <dbReference type="EMBL" id="VDO03544.1"/>
    </source>
</evidence>
<dbReference type="GO" id="GO:0005829">
    <property type="term" value="C:cytosol"/>
    <property type="evidence" value="ECO:0007669"/>
    <property type="project" value="TreeGrafter"/>
</dbReference>
<name>A0A3P7SL78_RODNA</name>
<evidence type="ECO:0000259" key="5">
    <source>
        <dbReference type="Pfam" id="PF23629"/>
    </source>
</evidence>
<evidence type="ECO:0000256" key="3">
    <source>
        <dbReference type="ARBA" id="ARBA00023136"/>
    </source>
</evidence>
<feature type="region of interest" description="Disordered" evidence="4">
    <location>
        <begin position="286"/>
        <end position="339"/>
    </location>
</feature>
<accession>A0A3P7SL78</accession>
<dbReference type="InterPro" id="IPR039980">
    <property type="entry name" value="MADD"/>
</dbReference>
<feature type="region of interest" description="Disordered" evidence="4">
    <location>
        <begin position="848"/>
        <end position="879"/>
    </location>
</feature>
<evidence type="ECO:0008006" key="9">
    <source>
        <dbReference type="Google" id="ProtNLM"/>
    </source>
</evidence>
<dbReference type="EMBL" id="UZAE01012105">
    <property type="protein sequence ID" value="VDO03544.1"/>
    <property type="molecule type" value="Genomic_DNA"/>
</dbReference>
<dbReference type="InterPro" id="IPR057469">
    <property type="entry name" value="PH_MADD"/>
</dbReference>
<feature type="domain" description="MAP kinase-activating death" evidence="6">
    <location>
        <begin position="1139"/>
        <end position="1200"/>
    </location>
</feature>
<dbReference type="PANTHER" id="PTHR13008:SF7">
    <property type="entry name" value="MAP KINASE-ACTIVATING DEATH DOMAIN PROTEIN"/>
    <property type="match status" value="1"/>
</dbReference>
<dbReference type="GO" id="GO:0005085">
    <property type="term" value="F:guanyl-nucleotide exchange factor activity"/>
    <property type="evidence" value="ECO:0007669"/>
    <property type="project" value="UniProtKB-KW"/>
</dbReference>
<dbReference type="AlphaFoldDB" id="A0A3P7SL78"/>
<feature type="region of interest" description="Disordered" evidence="4">
    <location>
        <begin position="87"/>
        <end position="155"/>
    </location>
</feature>
<keyword evidence="2" id="KW-0344">Guanine-nucleotide releasing factor</keyword>
<reference evidence="7 8" key="1">
    <citation type="submission" date="2018-11" db="EMBL/GenBank/DDBJ databases">
        <authorList>
            <consortium name="Pathogen Informatics"/>
        </authorList>
    </citation>
    <scope>NUCLEOTIDE SEQUENCE [LARGE SCALE GENOMIC DNA]</scope>
</reference>
<feature type="domain" description="MAP kinase-activating death" evidence="5">
    <location>
        <begin position="938"/>
        <end position="1012"/>
    </location>
</feature>
<protein>
    <recommendedName>
        <fullName evidence="9">MAP kinase-activating death domain protein</fullName>
    </recommendedName>
</protein>
<feature type="compositionally biased region" description="Low complexity" evidence="4">
    <location>
        <begin position="1239"/>
        <end position="1251"/>
    </location>
</feature>
<feature type="compositionally biased region" description="Low complexity" evidence="4">
    <location>
        <begin position="850"/>
        <end position="876"/>
    </location>
</feature>
<feature type="region of interest" description="Disordered" evidence="4">
    <location>
        <begin position="568"/>
        <end position="594"/>
    </location>
</feature>
<evidence type="ECO:0000259" key="6">
    <source>
        <dbReference type="Pfam" id="PF25328"/>
    </source>
</evidence>
<keyword evidence="8" id="KW-1185">Reference proteome</keyword>
<organism evidence="7 8">
    <name type="scientific">Rodentolepis nana</name>
    <name type="common">Dwarf tapeworm</name>
    <name type="synonym">Hymenolepis nana</name>
    <dbReference type="NCBI Taxonomy" id="102285"/>
    <lineage>
        <taxon>Eukaryota</taxon>
        <taxon>Metazoa</taxon>
        <taxon>Spiralia</taxon>
        <taxon>Lophotrochozoa</taxon>
        <taxon>Platyhelminthes</taxon>
        <taxon>Cestoda</taxon>
        <taxon>Eucestoda</taxon>
        <taxon>Cyclophyllidea</taxon>
        <taxon>Hymenolepididae</taxon>
        <taxon>Rodentolepis</taxon>
    </lineage>
</organism>
<gene>
    <name evidence="7" type="ORF">HNAJ_LOCUS7684</name>
</gene>
<evidence type="ECO:0000256" key="1">
    <source>
        <dbReference type="ARBA" id="ARBA00004370"/>
    </source>
</evidence>
<feature type="region of interest" description="Disordered" evidence="4">
    <location>
        <begin position="683"/>
        <end position="713"/>
    </location>
</feature>
<dbReference type="GO" id="GO:0032483">
    <property type="term" value="P:regulation of Rab protein signal transduction"/>
    <property type="evidence" value="ECO:0007669"/>
    <property type="project" value="TreeGrafter"/>
</dbReference>